<dbReference type="InterPro" id="IPR057136">
    <property type="entry name" value="At2g35280_TPR_dom"/>
</dbReference>
<reference evidence="2 3" key="1">
    <citation type="submission" date="2021-05" db="EMBL/GenBank/DDBJ databases">
        <title>Genome Assembly of Synthetic Allotetraploid Brassica napus Reveals Homoeologous Exchanges between Subgenomes.</title>
        <authorList>
            <person name="Davis J.T."/>
        </authorList>
    </citation>
    <scope>NUCLEOTIDE SEQUENCE [LARGE SCALE GENOMIC DNA]</scope>
    <source>
        <strain evidence="3">cv. Da-Ae</strain>
        <tissue evidence="2">Seedling</tissue>
    </source>
</reference>
<evidence type="ECO:0000313" key="2">
    <source>
        <dbReference type="EMBL" id="KAH0853850.1"/>
    </source>
</evidence>
<feature type="domain" description="At2g35280-like TPR" evidence="1">
    <location>
        <begin position="42"/>
        <end position="86"/>
    </location>
</feature>
<sequence length="97" mass="11257">MTPLESLSHAILRDIMSHVAASSRYHPSHSMLRWPTTGGHYILGIEEYHMYKNINIGVHHIRTTATTSHDYATYLYGLLMLCTENFNEWSTYSDKLR</sequence>
<keyword evidence="3" id="KW-1185">Reference proteome</keyword>
<dbReference type="EMBL" id="JAGKQM010000661">
    <property type="protein sequence ID" value="KAH0853850.1"/>
    <property type="molecule type" value="Genomic_DNA"/>
</dbReference>
<accession>A0ABQ7XD32</accession>
<dbReference type="Pfam" id="PF23310">
    <property type="entry name" value="TPR_27"/>
    <property type="match status" value="1"/>
</dbReference>
<evidence type="ECO:0000259" key="1">
    <source>
        <dbReference type="Pfam" id="PF23310"/>
    </source>
</evidence>
<protein>
    <recommendedName>
        <fullName evidence="1">At2g35280-like TPR domain-containing protein</fullName>
    </recommendedName>
</protein>
<evidence type="ECO:0000313" key="3">
    <source>
        <dbReference type="Proteomes" id="UP000824890"/>
    </source>
</evidence>
<gene>
    <name evidence="2" type="ORF">HID58_092808</name>
</gene>
<organism evidence="2 3">
    <name type="scientific">Brassica napus</name>
    <name type="common">Rape</name>
    <dbReference type="NCBI Taxonomy" id="3708"/>
    <lineage>
        <taxon>Eukaryota</taxon>
        <taxon>Viridiplantae</taxon>
        <taxon>Streptophyta</taxon>
        <taxon>Embryophyta</taxon>
        <taxon>Tracheophyta</taxon>
        <taxon>Spermatophyta</taxon>
        <taxon>Magnoliopsida</taxon>
        <taxon>eudicotyledons</taxon>
        <taxon>Gunneridae</taxon>
        <taxon>Pentapetalae</taxon>
        <taxon>rosids</taxon>
        <taxon>malvids</taxon>
        <taxon>Brassicales</taxon>
        <taxon>Brassicaceae</taxon>
        <taxon>Brassiceae</taxon>
        <taxon>Brassica</taxon>
    </lineage>
</organism>
<dbReference type="Proteomes" id="UP000824890">
    <property type="component" value="Unassembled WGS sequence"/>
</dbReference>
<proteinExistence type="predicted"/>
<name>A0ABQ7XD32_BRANA</name>
<comment type="caution">
    <text evidence="2">The sequence shown here is derived from an EMBL/GenBank/DDBJ whole genome shotgun (WGS) entry which is preliminary data.</text>
</comment>